<dbReference type="VEuPathDB" id="AmoebaDB:FDP41_011297"/>
<accession>A0A6A5BYJ6</accession>
<dbReference type="EMBL" id="VFQX01000009">
    <property type="protein sequence ID" value="KAF0982367.1"/>
    <property type="molecule type" value="Genomic_DNA"/>
</dbReference>
<evidence type="ECO:0000313" key="1">
    <source>
        <dbReference type="EMBL" id="KAF0982367.1"/>
    </source>
</evidence>
<dbReference type="GeneID" id="68118512"/>
<dbReference type="Gene3D" id="2.130.10.30">
    <property type="entry name" value="Regulator of chromosome condensation 1/beta-lactamase-inhibitor protein II"/>
    <property type="match status" value="1"/>
</dbReference>
<comment type="caution">
    <text evidence="1">The sequence shown here is derived from an EMBL/GenBank/DDBJ whole genome shotgun (WGS) entry which is preliminary data.</text>
</comment>
<organism evidence="1 2">
    <name type="scientific">Naegleria fowleri</name>
    <name type="common">Brain eating amoeba</name>
    <dbReference type="NCBI Taxonomy" id="5763"/>
    <lineage>
        <taxon>Eukaryota</taxon>
        <taxon>Discoba</taxon>
        <taxon>Heterolobosea</taxon>
        <taxon>Tetramitia</taxon>
        <taxon>Eutetramitia</taxon>
        <taxon>Vahlkampfiidae</taxon>
        <taxon>Naegleria</taxon>
    </lineage>
</organism>
<dbReference type="VEuPathDB" id="AmoebaDB:NfTy_020110"/>
<sequence length="452" mass="52288">MELVFVPFPNSYGAETQEPPEYFNCSEIESIKQVHFSAWNKILFVVSHSGIVFVIKTSVSEDDQSVPCRQGISKLHPFDGSTNLRVKEIASYTEAVLFVVKDVTTQENFIYGMGNNGYYRMAFSREEDLYCSRPELMFAPKKEIVDVNGYTKYNPLEISQCGCCFSFSLCIIDYHDVHFTGQNWVRCKDEYLSNNAYHSWKFMVQRFKKRVVKMECGDFHSVVLHDDQTVSVAGSNSSNQLTTYDTFENDVPFVNIPLNYLRVSNVYSGSNTVFYLFEENEQKEFYFCGSKKNFIGEYSTNTTSKPMLEHKLVKFNMSNSDEANHHGFDYFSNIFDAQFTRDLFLGRSICNPKLIYLTGNSYYCGIQYHGTFFDISKIIPFDKYSKGMFPRSREADFYKTIVKIVLQHSGYVIYLDYTEGLVLHFFKKLLKATNTSNPNNHLLLDIIVSTHH</sequence>
<proteinExistence type="predicted"/>
<dbReference type="VEuPathDB" id="AmoebaDB:NF0035490"/>
<reference evidence="1 2" key="1">
    <citation type="journal article" date="2019" name="Sci. Rep.">
        <title>Nanopore sequencing improves the draft genome of the human pathogenic amoeba Naegleria fowleri.</title>
        <authorList>
            <person name="Liechti N."/>
            <person name="Schurch N."/>
            <person name="Bruggmann R."/>
            <person name="Wittwer M."/>
        </authorList>
    </citation>
    <scope>NUCLEOTIDE SEQUENCE [LARGE SCALE GENOMIC DNA]</scope>
    <source>
        <strain evidence="1 2">ATCC 30894</strain>
    </source>
</reference>
<dbReference type="AlphaFoldDB" id="A0A6A5BYJ6"/>
<dbReference type="Proteomes" id="UP000444721">
    <property type="component" value="Unassembled WGS sequence"/>
</dbReference>
<gene>
    <name evidence="1" type="ORF">FDP41_011297</name>
</gene>
<dbReference type="OrthoDB" id="10256179at2759"/>
<protein>
    <submittedName>
        <fullName evidence="1">Uncharacterized protein</fullName>
    </submittedName>
</protein>
<dbReference type="InterPro" id="IPR009091">
    <property type="entry name" value="RCC1/BLIP-II"/>
</dbReference>
<name>A0A6A5BYJ6_NAEFO</name>
<dbReference type="OMA" id="FEPRREM"/>
<dbReference type="RefSeq" id="XP_044567080.1">
    <property type="nucleotide sequence ID" value="XM_044701689.1"/>
</dbReference>
<keyword evidence="2" id="KW-1185">Reference proteome</keyword>
<dbReference type="Pfam" id="PF13540">
    <property type="entry name" value="RCC1_2"/>
    <property type="match status" value="1"/>
</dbReference>
<dbReference type="SUPFAM" id="SSF50985">
    <property type="entry name" value="RCC1/BLIP-II"/>
    <property type="match status" value="1"/>
</dbReference>
<evidence type="ECO:0000313" key="2">
    <source>
        <dbReference type="Proteomes" id="UP000444721"/>
    </source>
</evidence>